<comment type="caution">
    <text evidence="1">The sequence shown here is derived from an EMBL/GenBank/DDBJ whole genome shotgun (WGS) entry which is preliminary data.</text>
</comment>
<dbReference type="Proteomes" id="UP001054945">
    <property type="component" value="Unassembled WGS sequence"/>
</dbReference>
<accession>A0AAV4YCM4</accession>
<evidence type="ECO:0000313" key="1">
    <source>
        <dbReference type="EMBL" id="GIZ05206.1"/>
    </source>
</evidence>
<name>A0AAV4YCM4_CAEEX</name>
<sequence length="95" mass="10423">MTTCDLGVTAFSRNRADLHPGTCRIRGTRAPPLGSAGGPPSSWCKSHRRWLLLKTCKIRFFKHGVCGANKPRAPFTTVIWGRGTCKKHSSSQTGR</sequence>
<gene>
    <name evidence="1" type="ORF">CEXT_82101</name>
</gene>
<dbReference type="EMBL" id="BPLR01019235">
    <property type="protein sequence ID" value="GIZ05206.1"/>
    <property type="molecule type" value="Genomic_DNA"/>
</dbReference>
<evidence type="ECO:0000313" key="2">
    <source>
        <dbReference type="Proteomes" id="UP001054945"/>
    </source>
</evidence>
<proteinExistence type="predicted"/>
<organism evidence="1 2">
    <name type="scientific">Caerostris extrusa</name>
    <name type="common">Bark spider</name>
    <name type="synonym">Caerostris bankana</name>
    <dbReference type="NCBI Taxonomy" id="172846"/>
    <lineage>
        <taxon>Eukaryota</taxon>
        <taxon>Metazoa</taxon>
        <taxon>Ecdysozoa</taxon>
        <taxon>Arthropoda</taxon>
        <taxon>Chelicerata</taxon>
        <taxon>Arachnida</taxon>
        <taxon>Araneae</taxon>
        <taxon>Araneomorphae</taxon>
        <taxon>Entelegynae</taxon>
        <taxon>Araneoidea</taxon>
        <taxon>Araneidae</taxon>
        <taxon>Caerostris</taxon>
    </lineage>
</organism>
<keyword evidence="2" id="KW-1185">Reference proteome</keyword>
<dbReference type="AlphaFoldDB" id="A0AAV4YCM4"/>
<reference evidence="1 2" key="1">
    <citation type="submission" date="2021-06" db="EMBL/GenBank/DDBJ databases">
        <title>Caerostris extrusa draft genome.</title>
        <authorList>
            <person name="Kono N."/>
            <person name="Arakawa K."/>
        </authorList>
    </citation>
    <scope>NUCLEOTIDE SEQUENCE [LARGE SCALE GENOMIC DNA]</scope>
</reference>
<protein>
    <submittedName>
        <fullName evidence="1">Uncharacterized protein</fullName>
    </submittedName>
</protein>